<sequence>GENVEDQIKQNKDYEELLRNNYMEIGEEVKEWVRMNPDWFQDPRELQAFMAAFGFSQTELL</sequence>
<organism evidence="1">
    <name type="scientific">marine sediment metagenome</name>
    <dbReference type="NCBI Taxonomy" id="412755"/>
    <lineage>
        <taxon>unclassified sequences</taxon>
        <taxon>metagenomes</taxon>
        <taxon>ecological metagenomes</taxon>
    </lineage>
</organism>
<dbReference type="AlphaFoldDB" id="X0ZD60"/>
<evidence type="ECO:0000313" key="1">
    <source>
        <dbReference type="EMBL" id="GAG67525.1"/>
    </source>
</evidence>
<dbReference type="EMBL" id="BART01009385">
    <property type="protein sequence ID" value="GAG67525.1"/>
    <property type="molecule type" value="Genomic_DNA"/>
</dbReference>
<proteinExistence type="predicted"/>
<feature type="non-terminal residue" evidence="1">
    <location>
        <position position="1"/>
    </location>
</feature>
<comment type="caution">
    <text evidence="1">The sequence shown here is derived from an EMBL/GenBank/DDBJ whole genome shotgun (WGS) entry which is preliminary data.</text>
</comment>
<name>X0ZD60_9ZZZZ</name>
<protein>
    <submittedName>
        <fullName evidence="1">Uncharacterized protein</fullName>
    </submittedName>
</protein>
<gene>
    <name evidence="1" type="ORF">S01H4_20804</name>
</gene>
<reference evidence="1" key="1">
    <citation type="journal article" date="2014" name="Front. Microbiol.">
        <title>High frequency of phylogenetically diverse reductive dehalogenase-homologous genes in deep subseafloor sedimentary metagenomes.</title>
        <authorList>
            <person name="Kawai M."/>
            <person name="Futagami T."/>
            <person name="Toyoda A."/>
            <person name="Takaki Y."/>
            <person name="Nishi S."/>
            <person name="Hori S."/>
            <person name="Arai W."/>
            <person name="Tsubouchi T."/>
            <person name="Morono Y."/>
            <person name="Uchiyama I."/>
            <person name="Ito T."/>
            <person name="Fujiyama A."/>
            <person name="Inagaki F."/>
            <person name="Takami H."/>
        </authorList>
    </citation>
    <scope>NUCLEOTIDE SEQUENCE</scope>
    <source>
        <strain evidence="1">Expedition CK06-06</strain>
    </source>
</reference>
<accession>X0ZD60</accession>